<sequence>MLYPESWTARGCTCPILNPASNTNLCPVEEKPQPPPVMAFSASVMVILLIVPTVCAGSCKPSEYWTGEECCPLCPAGSHIIKHCTQFSGADCADCPSGTFIDKSNGQMQCNPCSTCGPDRG</sequence>
<dbReference type="SUPFAM" id="SSF57586">
    <property type="entry name" value="TNF receptor-like"/>
    <property type="match status" value="1"/>
</dbReference>
<proteinExistence type="predicted"/>
<dbReference type="GO" id="GO:0046642">
    <property type="term" value="P:negative regulation of alpha-beta T cell proliferation"/>
    <property type="evidence" value="ECO:0007669"/>
    <property type="project" value="TreeGrafter"/>
</dbReference>
<accession>A0A2I4AI58</accession>
<dbReference type="OrthoDB" id="10031141at2759"/>
<dbReference type="PANTHER" id="PTHR46838:SF1">
    <property type="entry name" value="TUMOR NECROSIS FACTOR RECEPTOR SUPERFAMILY MEMBER 14"/>
    <property type="match status" value="1"/>
</dbReference>
<organism evidence="1 2">
    <name type="scientific">Austrofundulus limnaeus</name>
    <name type="common">Annual killifish</name>
    <dbReference type="NCBI Taxonomy" id="52670"/>
    <lineage>
        <taxon>Eukaryota</taxon>
        <taxon>Metazoa</taxon>
        <taxon>Chordata</taxon>
        <taxon>Craniata</taxon>
        <taxon>Vertebrata</taxon>
        <taxon>Euteleostomi</taxon>
        <taxon>Actinopterygii</taxon>
        <taxon>Neopterygii</taxon>
        <taxon>Teleostei</taxon>
        <taxon>Neoteleostei</taxon>
        <taxon>Acanthomorphata</taxon>
        <taxon>Ovalentaria</taxon>
        <taxon>Atherinomorphae</taxon>
        <taxon>Cyprinodontiformes</taxon>
        <taxon>Rivulidae</taxon>
        <taxon>Austrofundulus</taxon>
    </lineage>
</organism>
<dbReference type="GO" id="GO:0002720">
    <property type="term" value="P:positive regulation of cytokine production involved in immune response"/>
    <property type="evidence" value="ECO:0007669"/>
    <property type="project" value="TreeGrafter"/>
</dbReference>
<dbReference type="KEGG" id="alim:106511012"/>
<dbReference type="InParanoid" id="A0A2I4AI58"/>
<keyword evidence="2" id="KW-0675">Receptor</keyword>
<keyword evidence="1" id="KW-1185">Reference proteome</keyword>
<dbReference type="GO" id="GO:0050829">
    <property type="term" value="P:defense response to Gram-negative bacterium"/>
    <property type="evidence" value="ECO:0007669"/>
    <property type="project" value="TreeGrafter"/>
</dbReference>
<dbReference type="PANTHER" id="PTHR46838">
    <property type="entry name" value="TUMOR NECROSIS FACTOR RECEPTOR SUPERFAMILY MEMBER 14"/>
    <property type="match status" value="1"/>
</dbReference>
<dbReference type="GO" id="GO:0050830">
    <property type="term" value="P:defense response to Gram-positive bacterium"/>
    <property type="evidence" value="ECO:0007669"/>
    <property type="project" value="TreeGrafter"/>
</dbReference>
<name>A0A2I4AI58_AUSLI</name>
<dbReference type="GO" id="GO:2000406">
    <property type="term" value="P:positive regulation of T cell migration"/>
    <property type="evidence" value="ECO:0007669"/>
    <property type="project" value="TreeGrafter"/>
</dbReference>
<dbReference type="RefSeq" id="XP_013855203.1">
    <property type="nucleotide sequence ID" value="XM_013999749.1"/>
</dbReference>
<dbReference type="AlphaFoldDB" id="A0A2I4AI58"/>
<evidence type="ECO:0000313" key="2">
    <source>
        <dbReference type="RefSeq" id="XP_013855203.1"/>
    </source>
</evidence>
<evidence type="ECO:0000313" key="1">
    <source>
        <dbReference type="Proteomes" id="UP000192220"/>
    </source>
</evidence>
<dbReference type="GeneID" id="106511012"/>
<dbReference type="Proteomes" id="UP000192220">
    <property type="component" value="Unplaced"/>
</dbReference>
<protein>
    <submittedName>
        <fullName evidence="2">Tumor necrosis factor receptor superfamily member 14</fullName>
    </submittedName>
</protein>
<dbReference type="GO" id="GO:0009897">
    <property type="term" value="C:external side of plasma membrane"/>
    <property type="evidence" value="ECO:0007669"/>
    <property type="project" value="TreeGrafter"/>
</dbReference>
<reference evidence="2" key="1">
    <citation type="submission" date="2025-08" db="UniProtKB">
        <authorList>
            <consortium name="RefSeq"/>
        </authorList>
    </citation>
    <scope>IDENTIFICATION</scope>
</reference>
<dbReference type="Gene3D" id="2.10.50.10">
    <property type="entry name" value="Tumor Necrosis Factor Receptor, subunit A, domain 2"/>
    <property type="match status" value="1"/>
</dbReference>
<gene>
    <name evidence="2" type="primary">LOC106511012</name>
</gene>